<dbReference type="InterPro" id="IPR032416">
    <property type="entry name" value="Peptidase_M24_C"/>
</dbReference>
<comment type="similarity">
    <text evidence="1">Belongs to the peptidase M24B family.</text>
</comment>
<dbReference type="SUPFAM" id="SSF53092">
    <property type="entry name" value="Creatinase/prolidase N-terminal domain"/>
    <property type="match status" value="1"/>
</dbReference>
<evidence type="ECO:0008006" key="9">
    <source>
        <dbReference type="Google" id="ProtNLM"/>
    </source>
</evidence>
<dbReference type="Pfam" id="PF16188">
    <property type="entry name" value="Peptidase_M24_C"/>
    <property type="match status" value="1"/>
</dbReference>
<dbReference type="PANTHER" id="PTHR43763:SF6">
    <property type="entry name" value="XAA-PRO AMINOPEPTIDASE 1"/>
    <property type="match status" value="1"/>
</dbReference>
<dbReference type="InterPro" id="IPR050422">
    <property type="entry name" value="X-Pro_aminopeptidase_P"/>
</dbReference>
<evidence type="ECO:0000259" key="6">
    <source>
        <dbReference type="Pfam" id="PF16188"/>
    </source>
</evidence>
<dbReference type="PATRIC" id="fig|476272.21.peg.835"/>
<evidence type="ECO:0000256" key="3">
    <source>
        <dbReference type="ARBA" id="ARBA00022801"/>
    </source>
</evidence>
<dbReference type="Proteomes" id="UP000003100">
    <property type="component" value="Unassembled WGS sequence"/>
</dbReference>
<evidence type="ECO:0000259" key="5">
    <source>
        <dbReference type="Pfam" id="PF01321"/>
    </source>
</evidence>
<comment type="caution">
    <text evidence="7">The sequence shown here is derived from an EMBL/GenBank/DDBJ whole genome shotgun (WGS) entry which is preliminary data.</text>
</comment>
<dbReference type="eggNOG" id="COG0006">
    <property type="taxonomic scope" value="Bacteria"/>
</dbReference>
<dbReference type="FunFam" id="3.40.350.10:FF:000003">
    <property type="entry name" value="Xaa-pro aminopeptidase P"/>
    <property type="match status" value="1"/>
</dbReference>
<dbReference type="GO" id="GO:0005737">
    <property type="term" value="C:cytoplasm"/>
    <property type="evidence" value="ECO:0007669"/>
    <property type="project" value="UniProtKB-ARBA"/>
</dbReference>
<dbReference type="CDD" id="cd01085">
    <property type="entry name" value="APP"/>
    <property type="match status" value="1"/>
</dbReference>
<keyword evidence="8" id="KW-1185">Reference proteome</keyword>
<dbReference type="RefSeq" id="WP_005950280.1">
    <property type="nucleotide sequence ID" value="NZ_CP136423.1"/>
</dbReference>
<reference evidence="7 8" key="2">
    <citation type="submission" date="2009-02" db="EMBL/GenBank/DDBJ databases">
        <title>Draft genome sequence of Blautia hydrogenotrophica DSM 10507 (Ruminococcus hydrogenotrophicus DSM 10507).</title>
        <authorList>
            <person name="Sudarsanam P."/>
            <person name="Ley R."/>
            <person name="Guruge J."/>
            <person name="Turnbaugh P.J."/>
            <person name="Mahowald M."/>
            <person name="Liep D."/>
            <person name="Gordon J."/>
        </authorList>
    </citation>
    <scope>NUCLEOTIDE SEQUENCE [LARGE SCALE GENOMIC DNA]</scope>
    <source>
        <strain evidence="8">DSM 10507 / JCM 14656 / S5a33</strain>
    </source>
</reference>
<dbReference type="FunFam" id="3.90.230.10:FF:000009">
    <property type="entry name" value="xaa-Pro aminopeptidase 2"/>
    <property type="match status" value="1"/>
</dbReference>
<accession>C0CPA4</accession>
<gene>
    <name evidence="7" type="ORF">RUMHYD_02705</name>
</gene>
<dbReference type="GeneID" id="86823040"/>
<dbReference type="SUPFAM" id="SSF55920">
    <property type="entry name" value="Creatinase/aminopeptidase"/>
    <property type="match status" value="1"/>
</dbReference>
<dbReference type="InterPro" id="IPR000587">
    <property type="entry name" value="Creatinase_N"/>
</dbReference>
<dbReference type="PANTHER" id="PTHR43763">
    <property type="entry name" value="XAA-PRO AMINOPEPTIDASE 1"/>
    <property type="match status" value="1"/>
</dbReference>
<dbReference type="InterPro" id="IPR000994">
    <property type="entry name" value="Pept_M24"/>
</dbReference>
<reference evidence="7 8" key="1">
    <citation type="submission" date="2009-01" db="EMBL/GenBank/DDBJ databases">
        <authorList>
            <person name="Fulton L."/>
            <person name="Clifton S."/>
            <person name="Fulton B."/>
            <person name="Xu J."/>
            <person name="Minx P."/>
            <person name="Pepin K.H."/>
            <person name="Johnson M."/>
            <person name="Bhonagiri V."/>
            <person name="Nash W.E."/>
            <person name="Mardis E.R."/>
            <person name="Wilson R.K."/>
        </authorList>
    </citation>
    <scope>NUCLEOTIDE SEQUENCE [LARGE SCALE GENOMIC DNA]</scope>
    <source>
        <strain evidence="8">DSM 10507 / JCM 14656 / S5a33</strain>
    </source>
</reference>
<keyword evidence="2" id="KW-0479">Metal-binding</keyword>
<feature type="domain" description="Peptidase M24" evidence="4">
    <location>
        <begin position="307"/>
        <end position="526"/>
    </location>
</feature>
<keyword evidence="3" id="KW-0378">Hydrolase</keyword>
<name>C0CPA4_BLAHS</name>
<proteinExistence type="inferred from homology"/>
<feature type="domain" description="Peptidase M24 C-terminal" evidence="6">
    <location>
        <begin position="535"/>
        <end position="595"/>
    </location>
</feature>
<dbReference type="InterPro" id="IPR036005">
    <property type="entry name" value="Creatinase/aminopeptidase-like"/>
</dbReference>
<dbReference type="InterPro" id="IPR029149">
    <property type="entry name" value="Creatin/AminoP/Spt16_N"/>
</dbReference>
<dbReference type="HOGENOM" id="CLU_011781_2_4_9"/>
<dbReference type="Gene3D" id="3.90.230.10">
    <property type="entry name" value="Creatinase/methionine aminopeptidase superfamily"/>
    <property type="match status" value="1"/>
</dbReference>
<dbReference type="EMBL" id="ACBZ01000148">
    <property type="protein sequence ID" value="EEG48403.1"/>
    <property type="molecule type" value="Genomic_DNA"/>
</dbReference>
<evidence type="ECO:0000313" key="8">
    <source>
        <dbReference type="Proteomes" id="UP000003100"/>
    </source>
</evidence>
<evidence type="ECO:0000256" key="2">
    <source>
        <dbReference type="ARBA" id="ARBA00022723"/>
    </source>
</evidence>
<dbReference type="Gene3D" id="3.40.350.10">
    <property type="entry name" value="Creatinase/prolidase N-terminal domain"/>
    <property type="match status" value="2"/>
</dbReference>
<sequence length="598" mass="67947">MIPQRLERLRVKMRECRMDAYLVPTADYHESEYVGPYFKCREYITGFTGSAGTAVITEDEACLWTDGRYFVQAAQQLKESGIRLMKMGEQGVPTVEEYLKEKLPQGGALGFDGKVVNQLFAQGLQEELRPKGITLLYDRDLVGEIWEGRPELSSGEIWVLDEKYAGKSAKAKLLELRESMEGAGATAHLLTTLDDIVWLLNIRGNDIPCNPVVLSYFVVTKQNCLLFIQPQAVNCQMKEYLESLGVRLQPYEEVYEFVKSLRGERILLEKSCVNYTLCQSLDDSNVVIDRMNPTTWAKAIKNETEMENIRRAHIKDGVAVTRFLYWVKNNIGKIPIDEISAADKLESLRKEQEGYLEPSFGTISAYGANAAMCHYQADEEHHQELQPRGLYLVDSGGQYYEGTTDITRTIVLGELTQEEREHFTLVAMGMLRLGNAQFTEGTYGMSLDCLARGPLWERGLDFNHGTGHGVGYLLNVHERPTGIHRRTTPKNLAGEVLMEGMLTSDEPGMYVEGSHGIRTENLLLCKRLEKNEYGQFMGFEFVTFVPIDLDGIEVSLMTPKDVEYLNAYHSQVFEKISPYLNEEETQWLREYTRPLKCS</sequence>
<dbReference type="InterPro" id="IPR033740">
    <property type="entry name" value="Pept_M24B"/>
</dbReference>
<dbReference type="AlphaFoldDB" id="C0CPA4"/>
<dbReference type="Pfam" id="PF16189">
    <property type="entry name" value="Creatinase_N_2"/>
    <property type="match status" value="1"/>
</dbReference>
<dbReference type="Pfam" id="PF00557">
    <property type="entry name" value="Peptidase_M24"/>
    <property type="match status" value="1"/>
</dbReference>
<dbReference type="Pfam" id="PF01321">
    <property type="entry name" value="Creatinase_N"/>
    <property type="match status" value="1"/>
</dbReference>
<evidence type="ECO:0000313" key="7">
    <source>
        <dbReference type="EMBL" id="EEG48403.1"/>
    </source>
</evidence>
<dbReference type="GO" id="GO:0070006">
    <property type="term" value="F:metalloaminopeptidase activity"/>
    <property type="evidence" value="ECO:0007669"/>
    <property type="project" value="InterPro"/>
</dbReference>
<feature type="domain" description="Creatinase N-terminal" evidence="5">
    <location>
        <begin position="5"/>
        <end position="129"/>
    </location>
</feature>
<evidence type="ECO:0000256" key="1">
    <source>
        <dbReference type="ARBA" id="ARBA00008766"/>
    </source>
</evidence>
<evidence type="ECO:0000259" key="4">
    <source>
        <dbReference type="Pfam" id="PF00557"/>
    </source>
</evidence>
<organism evidence="7 8">
    <name type="scientific">Blautia hydrogenotrophica (strain DSM 10507 / JCM 14656 / S5a33)</name>
    <name type="common">Ruminococcus hydrogenotrophicus</name>
    <dbReference type="NCBI Taxonomy" id="476272"/>
    <lineage>
        <taxon>Bacteria</taxon>
        <taxon>Bacillati</taxon>
        <taxon>Bacillota</taxon>
        <taxon>Clostridia</taxon>
        <taxon>Lachnospirales</taxon>
        <taxon>Lachnospiraceae</taxon>
        <taxon>Blautia</taxon>
    </lineage>
</organism>
<dbReference type="GO" id="GO:0046872">
    <property type="term" value="F:metal ion binding"/>
    <property type="evidence" value="ECO:0007669"/>
    <property type="project" value="UniProtKB-KW"/>
</dbReference>
<protein>
    <recommendedName>
        <fullName evidence="9">Xaa-Pro dipeptidase</fullName>
    </recommendedName>
</protein>